<evidence type="ECO:0000313" key="3">
    <source>
        <dbReference type="EMBL" id="SHH72129.1"/>
    </source>
</evidence>
<dbReference type="STRING" id="947013.SAMN04488109_4955"/>
<feature type="coiled-coil region" evidence="1">
    <location>
        <begin position="729"/>
        <end position="763"/>
    </location>
</feature>
<dbReference type="EMBL" id="FQWQ01000004">
    <property type="protein sequence ID" value="SHH72129.1"/>
    <property type="molecule type" value="Genomic_DNA"/>
</dbReference>
<keyword evidence="4" id="KW-1185">Reference proteome</keyword>
<name>A0A1M5VA56_9BACT</name>
<evidence type="ECO:0000256" key="1">
    <source>
        <dbReference type="SAM" id="Coils"/>
    </source>
</evidence>
<evidence type="ECO:0000313" key="4">
    <source>
        <dbReference type="Proteomes" id="UP000184212"/>
    </source>
</evidence>
<dbReference type="Proteomes" id="UP000184212">
    <property type="component" value="Unassembled WGS sequence"/>
</dbReference>
<dbReference type="AlphaFoldDB" id="A0A1M5VA56"/>
<gene>
    <name evidence="3" type="ORF">SAMN04488109_4955</name>
</gene>
<proteinExistence type="predicted"/>
<keyword evidence="1" id="KW-0175">Coiled coil</keyword>
<organism evidence="3 4">
    <name type="scientific">Chryseolinea serpens</name>
    <dbReference type="NCBI Taxonomy" id="947013"/>
    <lineage>
        <taxon>Bacteria</taxon>
        <taxon>Pseudomonadati</taxon>
        <taxon>Bacteroidota</taxon>
        <taxon>Cytophagia</taxon>
        <taxon>Cytophagales</taxon>
        <taxon>Fulvivirgaceae</taxon>
        <taxon>Chryseolinea</taxon>
    </lineage>
</organism>
<feature type="region of interest" description="Disordered" evidence="2">
    <location>
        <begin position="419"/>
        <end position="447"/>
    </location>
</feature>
<feature type="compositionally biased region" description="Low complexity" evidence="2">
    <location>
        <begin position="435"/>
        <end position="447"/>
    </location>
</feature>
<protein>
    <submittedName>
        <fullName evidence="3">Uncharacterized protein</fullName>
    </submittedName>
</protein>
<sequence>MVELFRYIEQAFPAPQNEDDAIDISNNSDLQNTLRDLHASPDAGERMKQVAEDFLEGRFPASGEFPVQLASQYRSFYRQVKSGKDLNTKKAKGLVETIFDKSPRKLVQSEGFQGDQQLLNDVIAAFKLFSDFDRADAADLVAQRQAIALVEFLSSADDGDSAPLRKLLLRPVLVSESLLPPKKPRKDTPPVPPDNNPAETIKSLYQEIQNLERSRNSLATLPAQDIEFRDGATVRRAGNEPHPGTHAETISARYAVAPDLLSRITISERAFGNLHSDVRSALTKLNIQAAETDIPVAVNFIDKRIQELSAQIQPVLFPQPAKLYRVGVNLFAAQPLAFNKVTELQPLTELSAAVTKPLGIGNLQVVKQELIKYEPSEISHIENILEGEKYGRQTKRTESTEVTTIQEKESISFEERDLQSTERNEMVTESQNEISKQTTSTKEQTTTTDYGKLVENNKSNYARSVTDKAVTSLTQKVKEVRIQVEKKIYTEKTSHEFDNSKGNRKVRGIYQWVDKWYKTRILNYGKRLLYDVTIPEPAAFLLDTLKKAEQPESLNLVKPEKPAILTTSNAGGIIAIGGTGSLRYKALEPQDLTNSNYMSLVALYGVAGAVEPPPLPFATTMAWPSAGPGNMVFKSEKITIPPGYKAIKGYFQSTNWRDETGAIFQNNDGAEINIGEGYHFAMNVLSQSFKMNNETGDIPITFNAGGMKGHNVAVGIISQNDTALAKWQLKTFAAIMEGYRKQLAEYEDRLNKLQAAIRAQLMAAQNYAHNPSIEREELKKAFIFLILSEQYGKAFVPSPDPLKIPPDPKYNNKWGAMVSFFERAFEWENMMYVYYPYFWSQPARWGELILIQDINPKFEEFLKAGAARVVVPVRPGFEAPVAHFQETGEVWMGKAMPDMFSEQYVSIINEINERNFAPGEEKCMVEWDVKLPTTLVMLKEDEVLPEWKPVGNCVPDE</sequence>
<dbReference type="OrthoDB" id="8563833at2"/>
<feature type="region of interest" description="Disordered" evidence="2">
    <location>
        <begin position="179"/>
        <end position="199"/>
    </location>
</feature>
<accession>A0A1M5VA56</accession>
<dbReference type="RefSeq" id="WP_073139766.1">
    <property type="nucleotide sequence ID" value="NZ_FQWQ01000004.1"/>
</dbReference>
<reference evidence="3 4" key="1">
    <citation type="submission" date="2016-11" db="EMBL/GenBank/DDBJ databases">
        <authorList>
            <person name="Jaros S."/>
            <person name="Januszkiewicz K."/>
            <person name="Wedrychowicz H."/>
        </authorList>
    </citation>
    <scope>NUCLEOTIDE SEQUENCE [LARGE SCALE GENOMIC DNA]</scope>
    <source>
        <strain evidence="3 4">DSM 24574</strain>
    </source>
</reference>
<evidence type="ECO:0000256" key="2">
    <source>
        <dbReference type="SAM" id="MobiDB-lite"/>
    </source>
</evidence>